<dbReference type="CDD" id="cd00293">
    <property type="entry name" value="USP-like"/>
    <property type="match status" value="1"/>
</dbReference>
<dbReference type="PRINTS" id="PR01438">
    <property type="entry name" value="UNVRSLSTRESS"/>
</dbReference>
<dbReference type="Proteomes" id="UP001223084">
    <property type="component" value="Unassembled WGS sequence"/>
</dbReference>
<dbReference type="PANTHER" id="PTHR46268">
    <property type="entry name" value="STRESS RESPONSE PROTEIN NHAX"/>
    <property type="match status" value="1"/>
</dbReference>
<name>A0A0C5C512_HEYCO</name>
<evidence type="ECO:0000313" key="4">
    <source>
        <dbReference type="EMBL" id="KWZ86132.1"/>
    </source>
</evidence>
<evidence type="ECO:0000313" key="6">
    <source>
        <dbReference type="Proteomes" id="UP000032024"/>
    </source>
</evidence>
<accession>A0A0C5C512</accession>
<dbReference type="EMBL" id="JASUZX010000003">
    <property type="protein sequence ID" value="MDL5042447.1"/>
    <property type="molecule type" value="Genomic_DNA"/>
</dbReference>
<reference evidence="3" key="1">
    <citation type="submission" date="2015-01" db="EMBL/GenBank/DDBJ databases">
        <title>Comparative genome analysis of Bacillus coagulans HM-08, Clostridium butyricum HM-68, Bacillus subtilis HM-66 and Bacillus licheniformis BL-09.</title>
        <authorList>
            <person name="Zhang H."/>
        </authorList>
    </citation>
    <scope>NUCLEOTIDE SEQUENCE [LARGE SCALE GENOMIC DNA]</scope>
    <source>
        <strain evidence="3">HM-08</strain>
    </source>
</reference>
<dbReference type="EMBL" id="LRPN01000006">
    <property type="protein sequence ID" value="KWZ86132.1"/>
    <property type="molecule type" value="Genomic_DNA"/>
</dbReference>
<evidence type="ECO:0000313" key="5">
    <source>
        <dbReference type="EMBL" id="MDL5042447.1"/>
    </source>
</evidence>
<dbReference type="Gene3D" id="3.40.50.620">
    <property type="entry name" value="HUPs"/>
    <property type="match status" value="1"/>
</dbReference>
<dbReference type="Proteomes" id="UP000032024">
    <property type="component" value="Chromosome"/>
</dbReference>
<dbReference type="InterPro" id="IPR006016">
    <property type="entry name" value="UspA"/>
</dbReference>
<reference evidence="7" key="3">
    <citation type="submission" date="2016-01" db="EMBL/GenBank/DDBJ databases">
        <authorList>
            <person name="Mitreva M."/>
            <person name="Pepin K.H."/>
            <person name="Mihindukulasuriya K.A."/>
            <person name="Fulton R."/>
            <person name="Fronick C."/>
            <person name="O'Laughlin M."/>
            <person name="Miner T."/>
            <person name="Herter B."/>
            <person name="Rosa B.A."/>
            <person name="Cordes M."/>
            <person name="Tomlinson C."/>
            <person name="Wollam A."/>
            <person name="Palsikar V.B."/>
            <person name="Mardis E.R."/>
            <person name="Wilson R.K."/>
        </authorList>
    </citation>
    <scope>NUCLEOTIDE SEQUENCE [LARGE SCALE GENOMIC DNA]</scope>
    <source>
        <strain evidence="7">GED7749B</strain>
    </source>
</reference>
<dbReference type="InterPro" id="IPR014729">
    <property type="entry name" value="Rossmann-like_a/b/a_fold"/>
</dbReference>
<dbReference type="AlphaFoldDB" id="A0A0C5C512"/>
<evidence type="ECO:0000313" key="7">
    <source>
        <dbReference type="Proteomes" id="UP000070376"/>
    </source>
</evidence>
<evidence type="ECO:0000256" key="1">
    <source>
        <dbReference type="ARBA" id="ARBA00008791"/>
    </source>
</evidence>
<feature type="domain" description="UspA" evidence="2">
    <location>
        <begin position="72"/>
        <end position="167"/>
    </location>
</feature>
<dbReference type="EMBL" id="CP010525">
    <property type="protein sequence ID" value="AJO21891.1"/>
    <property type="molecule type" value="Genomic_DNA"/>
</dbReference>
<proteinExistence type="inferred from homology"/>
<reference evidence="5" key="5">
    <citation type="submission" date="2023-06" db="EMBL/GenBank/DDBJ databases">
        <title>Probiogenomic evaluation and L lactic producing Weizmannia coaggulans BKMTCR2-2 from tree bark.</title>
        <authorList>
            <person name="Mahittikon J."/>
            <person name="Tanasupawat S."/>
        </authorList>
    </citation>
    <scope>NUCLEOTIDE SEQUENCE</scope>
    <source>
        <strain evidence="5">BKMTCR2-2</strain>
    </source>
</reference>
<dbReference type="InterPro" id="IPR006015">
    <property type="entry name" value="Universal_stress_UspA"/>
</dbReference>
<organism evidence="4 7">
    <name type="scientific">Heyndrickxia coagulans</name>
    <name type="common">Weizmannia coagulans</name>
    <dbReference type="NCBI Taxonomy" id="1398"/>
    <lineage>
        <taxon>Bacteria</taxon>
        <taxon>Bacillati</taxon>
        <taxon>Bacillota</taxon>
        <taxon>Bacilli</taxon>
        <taxon>Bacillales</taxon>
        <taxon>Bacillaceae</taxon>
        <taxon>Heyndrickxia</taxon>
    </lineage>
</organism>
<sequence length="167" mass="17913">MYKHIAIAYDDSEGSRKALDRACSLALALRDIKLSVVHVNQESEVAAPVPDENIGVPPTISVPGLDGRVYPVDPPPVDEPSTQQFILNDAEEVMNHARELLDAKGVKADTHILEGKVADSIIDFARNENVDCIITGSSGKNAVKSLFIGSVSKSLVKNAEVDVLVVK</sequence>
<dbReference type="RefSeq" id="WP_014097455.1">
    <property type="nucleotide sequence ID" value="NZ_CP010525.1"/>
</dbReference>
<dbReference type="PANTHER" id="PTHR46268:SF6">
    <property type="entry name" value="UNIVERSAL STRESS PROTEIN UP12"/>
    <property type="match status" value="1"/>
</dbReference>
<comment type="similarity">
    <text evidence="1">Belongs to the universal stress protein A family.</text>
</comment>
<dbReference type="STRING" id="1398.AB434_0085"/>
<feature type="domain" description="UspA" evidence="2">
    <location>
        <begin position="1"/>
        <end position="48"/>
    </location>
</feature>
<dbReference type="Pfam" id="PF00582">
    <property type="entry name" value="Usp"/>
    <property type="match status" value="2"/>
</dbReference>
<dbReference type="PATRIC" id="fig|1398.18.peg.1115"/>
<dbReference type="SUPFAM" id="SSF52402">
    <property type="entry name" value="Adenine nucleotide alpha hydrolases-like"/>
    <property type="match status" value="1"/>
</dbReference>
<reference evidence="4" key="4">
    <citation type="submission" date="2016-01" db="EMBL/GenBank/DDBJ databases">
        <authorList>
            <person name="Oliw E.H."/>
        </authorList>
    </citation>
    <scope>NUCLEOTIDE SEQUENCE [LARGE SCALE GENOMIC DNA]</scope>
    <source>
        <strain evidence="4">GED7749B</strain>
    </source>
</reference>
<gene>
    <name evidence="4" type="ORF">HMPREF3213_00193</name>
    <name evidence="5" type="ORF">QN341_15710</name>
    <name evidence="3" type="ORF">SB48_HM08orf01683</name>
</gene>
<keyword evidence="6" id="KW-1185">Reference proteome</keyword>
<protein>
    <submittedName>
        <fullName evidence="4">Universal stress family protein</fullName>
    </submittedName>
    <submittedName>
        <fullName evidence="5">Universal stress protein</fullName>
    </submittedName>
    <submittedName>
        <fullName evidence="3">UspA domain-containing protein</fullName>
    </submittedName>
</protein>
<evidence type="ECO:0000313" key="3">
    <source>
        <dbReference type="EMBL" id="AJO21891.1"/>
    </source>
</evidence>
<dbReference type="Proteomes" id="UP000070376">
    <property type="component" value="Unassembled WGS sequence"/>
</dbReference>
<reference evidence="6" key="2">
    <citation type="submission" date="2015-01" db="EMBL/GenBank/DDBJ databases">
        <title>Comparative genome analysis of Bacillus coagulans HM-08, Clostridium butyricum HM-68, Bacillus subtilis HM-66 and Bacillus paralicheniformis BL-09.</title>
        <authorList>
            <person name="Zhang H."/>
        </authorList>
    </citation>
    <scope>NUCLEOTIDE SEQUENCE [LARGE SCALE GENOMIC DNA]</scope>
    <source>
        <strain evidence="6">HM-08</strain>
    </source>
</reference>
<evidence type="ECO:0000259" key="2">
    <source>
        <dbReference type="Pfam" id="PF00582"/>
    </source>
</evidence>